<organism evidence="2 3">
    <name type="scientific">Allacma fusca</name>
    <dbReference type="NCBI Taxonomy" id="39272"/>
    <lineage>
        <taxon>Eukaryota</taxon>
        <taxon>Metazoa</taxon>
        <taxon>Ecdysozoa</taxon>
        <taxon>Arthropoda</taxon>
        <taxon>Hexapoda</taxon>
        <taxon>Collembola</taxon>
        <taxon>Symphypleona</taxon>
        <taxon>Sminthuridae</taxon>
        <taxon>Allacma</taxon>
    </lineage>
</organism>
<evidence type="ECO:0000256" key="1">
    <source>
        <dbReference type="SAM" id="SignalP"/>
    </source>
</evidence>
<evidence type="ECO:0000313" key="2">
    <source>
        <dbReference type="EMBL" id="CAG7687165.1"/>
    </source>
</evidence>
<dbReference type="EMBL" id="CAJVCH010019121">
    <property type="protein sequence ID" value="CAG7687165.1"/>
    <property type="molecule type" value="Genomic_DNA"/>
</dbReference>
<dbReference type="AlphaFoldDB" id="A0A8J2NSZ2"/>
<evidence type="ECO:0000313" key="3">
    <source>
        <dbReference type="Proteomes" id="UP000708208"/>
    </source>
</evidence>
<proteinExistence type="predicted"/>
<feature type="non-terminal residue" evidence="2">
    <location>
        <position position="82"/>
    </location>
</feature>
<keyword evidence="3" id="KW-1185">Reference proteome</keyword>
<feature type="non-terminal residue" evidence="2">
    <location>
        <position position="1"/>
    </location>
</feature>
<reference evidence="2" key="1">
    <citation type="submission" date="2021-06" db="EMBL/GenBank/DDBJ databases">
        <authorList>
            <person name="Hodson N. C."/>
            <person name="Mongue J. A."/>
            <person name="Jaron S. K."/>
        </authorList>
    </citation>
    <scope>NUCLEOTIDE SEQUENCE</scope>
</reference>
<sequence>KLFFIAIVTLQLFLSLAFAAVVNDKGSVQNNPDMSLDAASLSCPSNWFEDSTVTVTASGTHVVNGNPIDEYSRLSCKINFKR</sequence>
<gene>
    <name evidence="2" type="ORF">AFUS01_LOCUS3201</name>
</gene>
<comment type="caution">
    <text evidence="2">The sequence shown here is derived from an EMBL/GenBank/DDBJ whole genome shotgun (WGS) entry which is preliminary data.</text>
</comment>
<accession>A0A8J2NSZ2</accession>
<dbReference type="Proteomes" id="UP000708208">
    <property type="component" value="Unassembled WGS sequence"/>
</dbReference>
<feature type="chain" id="PRO_5035318745" evidence="1">
    <location>
        <begin position="20"/>
        <end position="82"/>
    </location>
</feature>
<name>A0A8J2NSZ2_9HEXA</name>
<feature type="signal peptide" evidence="1">
    <location>
        <begin position="1"/>
        <end position="19"/>
    </location>
</feature>
<protein>
    <submittedName>
        <fullName evidence="2">Uncharacterized protein</fullName>
    </submittedName>
</protein>
<keyword evidence="1" id="KW-0732">Signal</keyword>